<evidence type="ECO:0000313" key="7">
    <source>
        <dbReference type="EMBL" id="TPP45763.1"/>
    </source>
</evidence>
<evidence type="ECO:0000256" key="4">
    <source>
        <dbReference type="ARBA" id="ARBA00023306"/>
    </source>
</evidence>
<dbReference type="InterPro" id="IPR041661">
    <property type="entry name" value="ZN622/Rei1/Reh1_Znf-C2H2"/>
</dbReference>
<feature type="region of interest" description="Disordered" evidence="5">
    <location>
        <begin position="926"/>
        <end position="987"/>
    </location>
</feature>
<proteinExistence type="inferred from homology"/>
<dbReference type="SUPFAM" id="SSF57667">
    <property type="entry name" value="beta-beta-alpha zinc fingers"/>
    <property type="match status" value="1"/>
</dbReference>
<dbReference type="VEuPathDB" id="TriTrypDB:LdBPK_301990.1"/>
<dbReference type="FunFam" id="1.25.10.10:FF:000724">
    <property type="entry name" value="Cyclosome subunit-like protein"/>
    <property type="match status" value="1"/>
</dbReference>
<feature type="compositionally biased region" description="Basic and acidic residues" evidence="5">
    <location>
        <begin position="518"/>
        <end position="528"/>
    </location>
</feature>
<dbReference type="GO" id="GO:0008270">
    <property type="term" value="F:zinc ion binding"/>
    <property type="evidence" value="ECO:0007669"/>
    <property type="project" value="UniProtKB-KW"/>
</dbReference>
<dbReference type="VEuPathDB" id="TriTrypDB:LdCL_300025000"/>
<feature type="compositionally biased region" description="Basic and acidic residues" evidence="5">
    <location>
        <begin position="644"/>
        <end position="657"/>
    </location>
</feature>
<feature type="domain" description="C2H2-type" evidence="6">
    <location>
        <begin position="255"/>
        <end position="281"/>
    </location>
</feature>
<comment type="caution">
    <text evidence="7">The sequence shown here is derived from an EMBL/GenBank/DDBJ whole genome shotgun (WGS) entry which is preliminary data.</text>
</comment>
<evidence type="ECO:0000256" key="3">
    <source>
        <dbReference type="ARBA" id="ARBA00022776"/>
    </source>
</evidence>
<gene>
    <name evidence="7" type="ORF">CGC21_35770</name>
</gene>
<dbReference type="GO" id="GO:0060090">
    <property type="term" value="F:molecular adaptor activity"/>
    <property type="evidence" value="ECO:0007669"/>
    <property type="project" value="TreeGrafter"/>
</dbReference>
<dbReference type="PANTHER" id="PTHR12827">
    <property type="entry name" value="MEIOTIC CHECKPOINT REGULATOR TSG24 FAMILY MEMBER"/>
    <property type="match status" value="1"/>
</dbReference>
<dbReference type="VEuPathDB" id="TriTrypDB:LDHU3_30.2720"/>
<dbReference type="VEuPathDB" id="TriTrypDB:LdCL_300025200"/>
<evidence type="ECO:0000259" key="6">
    <source>
        <dbReference type="SMART" id="SM00355"/>
    </source>
</evidence>
<dbReference type="VEuPathDB" id="TriTrypDB:LDHU3_30.2700"/>
<dbReference type="VEuPathDB" id="TriTrypDB:LdBPK_301970.1"/>
<dbReference type="GO" id="GO:0070979">
    <property type="term" value="P:protein K11-linked ubiquitination"/>
    <property type="evidence" value="ECO:0007669"/>
    <property type="project" value="TreeGrafter"/>
</dbReference>
<dbReference type="VEuPathDB" id="TriTrypDB:LdBPK_301960.1"/>
<dbReference type="Pfam" id="PF12756">
    <property type="entry name" value="zf-C2H2_2"/>
    <property type="match status" value="1"/>
</dbReference>
<name>A0A504XB94_LEIDO</name>
<dbReference type="Proteomes" id="UP000318447">
    <property type="component" value="Unassembled WGS sequence"/>
</dbReference>
<sequence length="2858" mass="308868">MEFPVFVASDVHGEKVNLALRYNPRTTTLDRFLSVASRCFDDVAHLTRRGCLQPFSAAYIYRDVQCQWDVLEDCTQLSPFCQVYVFRQLFNEVVAAISDPLDASQLLSVHDRKADCATSCTGASFLAGSPPLNSSKSTSPIRVAANRWAVSQSRQHPETARPRFGVPSLLCKNDSPLGLKESCKKILQRLQQQDVAEFGCILCSQHVRGQDALMQHLIAEHQVHCLHFDNVVDLPRLLEHLSTLLHSHVTSPAQWVCPVCGEGTASDSAETLVRHMRLAGHQHWNPHTIPSMAPWCVTGISAPTGPGNKALAATAMPATGEDVLQHLRTHHNFDFRASVLRRPDLHDEYDLIRVVNMVRRAVCSDRCPYGDECDVDGKQNNRAALEAHLALQKEHRLPRRVSSSDADLIPVLPGDAFISMLVTSGEGFLQAEEEDPDFPMVPTVQELAAAASRAPHTTKSLSSTYEATGVPTGSSLPDVCADFSLVSTNANGCCITTRLAWAPASFAEEADGDSPQTKLEDRPRDRAPPHPAAPPGDPPPFAHPAAPHLSFLMNASFLHETCLFLLLLRNPLPSSSLARLSSLSEREPLQVHSHGTVAAETTHYILQNGLWCSCLPHSVEATWLRAATPAIDVQLELGSSTDPTTRHDQAPDDSLDERGDAREAALARLCSHDYLEHLIWPTHAAGAVRPELAADCVWVDVSSVRSHALHSYNDAFWVPFSTSHSFAAWHRASLRATLDGQHAAASVEATDMALETNDVDESEALRAQRTEQVYQTLLEFGDPQGPPTSPQLMCSDHDAAGNDNDARSPLEQYLCVFHREELADQYGRYTFVQPHTICTAYRIADSTALELVLHNITPTDISAAAAGVFVRGHRQSNKGLPSSTPLEYQGIQYKPASNLWWMGAPLSLKPVYVAVPLGPQVGATGGAPKGSVDKASGSHADGIAAADSDHGDKAAGDTVSRPVASPIAVGADDATAQKETGDNTSSPLLVELGGRTAQGEFEFRHSRSSSPNMCCPSQSAVLPAEGLASQVAAAASSPSVPRVSLPLVSNAQARHVAVEATVLAQLELFDLTAGSCTCASSLAVVRTGDDELGLATTTPQYALDCMLWQWWPHRVRLPRLASGNAALSAVASPHAALDRYAVFVYDAHQSRVFVLRTPHLRSGTGDFELLFSFPCGSLPFVLPCLRAPHPAPIAVCNYPRPNCISVYDVMALLDAPAATTVAMELDLETYQANHSAFFGKVCTSSSGDDSALSGGADILSTNGSSTRGFMPAPPLPTGAADNAMARSVTAASWRADAINGVSHPIRNILYHYQNRLVVQYAWPSGSAQPAATEGADDAGAGFASSCGSGEYEADSDQSVRSRHRRRRRCEGTVSFTVEFPAITLDQDPLLAFVLEALSAALGARAVAALEYILFAELWHRKCRAAAVADAFDLCARLLRKIFRCECGCSDPALACASARAELQQAAEDPEATACGSEAMTEAAAPHVFVDPSTVTLQQIRRTIARLHTADAPACWRKEEEESSTTSVVKTPIPVRRGAIDAYAWTRQERGLALVALHLLFEACRAQEHLWPLLPRLASVNRDLSDALQWPSYVEYYDVMCPRLFAAPPPPSQISPTQSFTDSLPASVLQCHFDSLERPDNAAALRACCATSVAPSAAEFASGDAPALFSALSLTAMRSSIPRSVAVPFGTWPLLKHLPDAHPIALVNRVVLLYRDIFIASAGSLTATLASSVDTSRGDVLVDSHVDATWWQRICSLVLQRHISSRVVRHTLNAAAAYPLLEALTKGRECADSTWPAALLELVGRRDRCPPTSRTAQISSAGQHVVETAEENAVSRQFRVALADDDGVSVRPDFRKTWRDSRLDMVQNLFNTVAPISLSGFEDRPEELTGALELLSCRTRAMPLGRGMLTMCTQSFKVQDSIPIAPLNLNGRTSDGINVASKPADDLMWPLFHNGCAAGLRFLPLPPAFCAGTGEAPFATQDALGDTDAKEAAALSLRNVTQSITKQWVMYQTKNIGDPASRAGLLLATGILGHLTVLQRTDIFYLLISRQEQYVWREATTMAVMLGLSCSFCGTGNEAVFRCLSVHVQSLNPSAEDIEVSLDVQTAALVSMGLLCQQSPSNSFLVEVFLVELSRLPTDEHCTKREGYVLGAGFGLGQLLLGVGQSHGVQRVEDRLLAIMRGEPRSAAVSTREGVEHFEETMGRGEAGHFLTRALLSQDEREATYNACASVYEGDCYNVFVSGPAAAMALGMMYLRTDSAFIASRMAPPNRRAAMQKLTPLMCHLRSMMASLIGWSSIEPTRLWLYNQVPSSLLELTQASLPRLATQQINYLLMNLAHCIAGHVMAVGLRFAGTMNSTARDLIFAELQGFLAGRVGSTKAATPAVQRATGAYETCLLACANALSLVMAGTGDLRALALLQQLHRRTNVPYGSHMAISMSIGLLFLGSGRLTLCNNITAVAALLMAFYPVWPKDAEDNTGHLQALRHLYGLAVVPRVMEAVDAVSHQPVSVPVRIVLRKKKSAEMDADVRAQQRTSRAAASDAVERAEDTEQAIHTVTPCLYPPVEMIERVEVRGTQYYPLVFYAFSKELTQSAGMLFRVMAKESASSPVYSRGGGRALSTRTSIESRLLGWLHRLFRQSSTTMTEALTIIDSVKLLLRVQRPLLSRTTGGGELLLSGDFGEAIAEAMERRYAFIFLHGGVPAVEGVSSDPHHPLRQLILEGKSRAEVFQSIARHPQGTVAFPCDFTALSVGCASPANGGGGTTMAPMLPAERNMCPVIDTGALARWMTEALHYYGIGQREIALLRRAFTAFSTSAAGSPMGTSCEGSSSVQRLTALLRLQATTLLPLATLEKIWACCVY</sequence>
<dbReference type="Gene3D" id="1.25.10.10">
    <property type="entry name" value="Leucine-rich Repeat Variant"/>
    <property type="match status" value="2"/>
</dbReference>
<protein>
    <submittedName>
        <fullName evidence="7">C2H2 type zinc-finger (2 copies) family protein</fullName>
    </submittedName>
</protein>
<dbReference type="InterPro" id="IPR040747">
    <property type="entry name" value="BILBO1_N"/>
</dbReference>
<feature type="compositionally biased region" description="Pro residues" evidence="5">
    <location>
        <begin position="529"/>
        <end position="542"/>
    </location>
</feature>
<dbReference type="GO" id="GO:0031145">
    <property type="term" value="P:anaphase-promoting complex-dependent catabolic process"/>
    <property type="evidence" value="ECO:0007669"/>
    <property type="project" value="TreeGrafter"/>
</dbReference>
<comment type="similarity">
    <text evidence="1">Belongs to the APC1 family.</text>
</comment>
<dbReference type="VEuPathDB" id="TriTrypDB:LDHU3_30.2690"/>
<feature type="region of interest" description="Disordered" evidence="5">
    <location>
        <begin position="637"/>
        <end position="657"/>
    </location>
</feature>
<dbReference type="EMBL" id="RHLC01000011">
    <property type="protein sequence ID" value="TPP45763.1"/>
    <property type="molecule type" value="Genomic_DNA"/>
</dbReference>
<accession>A0A504XB94</accession>
<dbReference type="VEuPathDB" id="TriTrypDB:LdCL_300024900"/>
<reference evidence="7" key="1">
    <citation type="submission" date="2019-02" db="EMBL/GenBank/DDBJ databases">
        <title>FDA dAtabase for Regulatory Grade micrObial Sequences (FDA-ARGOS): Supporting development and validation of Infectious Disease Dx tests.</title>
        <authorList>
            <person name="Duncan R."/>
            <person name="Fisher C."/>
            <person name="Tallon L.J."/>
            <person name="Sadzewicz L."/>
            <person name="Sengamalay N."/>
            <person name="Ott S."/>
            <person name="Godinez A."/>
            <person name="Nagaraj S."/>
            <person name="Nadendla S."/>
            <person name="Sichtig H."/>
        </authorList>
    </citation>
    <scope>NUCLEOTIDE SEQUENCE</scope>
    <source>
        <strain evidence="7">FDAARGOS_361</strain>
    </source>
</reference>
<keyword evidence="7" id="KW-0479">Metal-binding</keyword>
<feature type="domain" description="C2H2-type" evidence="6">
    <location>
        <begin position="198"/>
        <end position="221"/>
    </location>
</feature>
<dbReference type="Pfam" id="PF18281">
    <property type="entry name" value="BILBO1_N"/>
    <property type="match status" value="1"/>
</dbReference>
<evidence type="ECO:0000256" key="2">
    <source>
        <dbReference type="ARBA" id="ARBA00022618"/>
    </source>
</evidence>
<dbReference type="Gene3D" id="3.10.20.650">
    <property type="match status" value="1"/>
</dbReference>
<keyword evidence="7" id="KW-0862">Zinc</keyword>
<keyword evidence="3" id="KW-0498">Mitosis</keyword>
<dbReference type="InterPro" id="IPR024990">
    <property type="entry name" value="Apc1"/>
</dbReference>
<keyword evidence="2" id="KW-0132">Cell division</keyword>
<dbReference type="GO" id="GO:0007091">
    <property type="term" value="P:metaphase/anaphase transition of mitotic cell cycle"/>
    <property type="evidence" value="ECO:0007669"/>
    <property type="project" value="TreeGrafter"/>
</dbReference>
<evidence type="ECO:0000256" key="5">
    <source>
        <dbReference type="SAM" id="MobiDB-lite"/>
    </source>
</evidence>
<keyword evidence="4" id="KW-0131">Cell cycle</keyword>
<evidence type="ECO:0000256" key="1">
    <source>
        <dbReference type="ARBA" id="ARBA00010547"/>
    </source>
</evidence>
<dbReference type="InterPro" id="IPR011989">
    <property type="entry name" value="ARM-like"/>
</dbReference>
<dbReference type="InterPro" id="IPR013087">
    <property type="entry name" value="Znf_C2H2_type"/>
</dbReference>
<organism evidence="7">
    <name type="scientific">Leishmania donovani</name>
    <dbReference type="NCBI Taxonomy" id="5661"/>
    <lineage>
        <taxon>Eukaryota</taxon>
        <taxon>Discoba</taxon>
        <taxon>Euglenozoa</taxon>
        <taxon>Kinetoplastea</taxon>
        <taxon>Metakinetoplastina</taxon>
        <taxon>Trypanosomatida</taxon>
        <taxon>Trypanosomatidae</taxon>
        <taxon>Leishmaniinae</taxon>
        <taxon>Leishmania</taxon>
    </lineage>
</organism>
<feature type="region of interest" description="Disordered" evidence="5">
    <location>
        <begin position="507"/>
        <end position="542"/>
    </location>
</feature>
<dbReference type="GO" id="GO:0051301">
    <property type="term" value="P:cell division"/>
    <property type="evidence" value="ECO:0007669"/>
    <property type="project" value="UniProtKB-KW"/>
</dbReference>
<dbReference type="PANTHER" id="PTHR12827:SF3">
    <property type="entry name" value="ANAPHASE-PROMOTING COMPLEX SUBUNIT 1"/>
    <property type="match status" value="1"/>
</dbReference>
<keyword evidence="7" id="KW-0863">Zinc-finger</keyword>
<dbReference type="InterPro" id="IPR036236">
    <property type="entry name" value="Znf_C2H2_sf"/>
</dbReference>
<dbReference type="GO" id="GO:0005680">
    <property type="term" value="C:anaphase-promoting complex"/>
    <property type="evidence" value="ECO:0007669"/>
    <property type="project" value="InterPro"/>
</dbReference>
<dbReference type="SMART" id="SM00355">
    <property type="entry name" value="ZnF_C2H2"/>
    <property type="match status" value="2"/>
</dbReference>